<evidence type="ECO:0000313" key="2">
    <source>
        <dbReference type="EMBL" id="CAG5107009.1"/>
    </source>
</evidence>
<feature type="compositionally biased region" description="Polar residues" evidence="1">
    <location>
        <begin position="54"/>
        <end position="84"/>
    </location>
</feature>
<accession>A0ABN7SX14</accession>
<evidence type="ECO:0000313" key="3">
    <source>
        <dbReference type="Proteomes" id="UP001158576"/>
    </source>
</evidence>
<proteinExistence type="predicted"/>
<feature type="region of interest" description="Disordered" evidence="1">
    <location>
        <begin position="1"/>
        <end position="85"/>
    </location>
</feature>
<protein>
    <submittedName>
        <fullName evidence="2">Oidioi.mRNA.OKI2018_I69.chr1.g3103.t1.cds</fullName>
    </submittedName>
</protein>
<dbReference type="EMBL" id="OU015566">
    <property type="protein sequence ID" value="CAG5107009.1"/>
    <property type="molecule type" value="Genomic_DNA"/>
</dbReference>
<name>A0ABN7SX14_OIKDI</name>
<evidence type="ECO:0000256" key="1">
    <source>
        <dbReference type="SAM" id="MobiDB-lite"/>
    </source>
</evidence>
<sequence length="251" mass="28359">MTAVRCQRIKALDSQPAHQNEPERTSPEIQNNQWTPDKALPALPDPPGDRPNTHFGSNNDQLPATVTQQPVTKETTNLSSSNNGLRLEDQFRAEEGADINSRKELLLQFIEKLKDPAVQGHEVPRNVIRMIHNFSKASPSEIADFIRALPGNPGNPEACCFCQHDYDDRLYKYTVDVEYFGVIPGWKEDMPPTGEDMMIMEITGWTQQQLYDGLKIVNERIDMDYCYGMLCGTCWLACVCGSLQREVKAQV</sequence>
<reference evidence="2 3" key="1">
    <citation type="submission" date="2021-04" db="EMBL/GenBank/DDBJ databases">
        <authorList>
            <person name="Bliznina A."/>
        </authorList>
    </citation>
    <scope>NUCLEOTIDE SEQUENCE [LARGE SCALE GENOMIC DNA]</scope>
</reference>
<dbReference type="Proteomes" id="UP001158576">
    <property type="component" value="Chromosome 1"/>
</dbReference>
<gene>
    <name evidence="2" type="ORF">OKIOD_LOCUS11868</name>
</gene>
<organism evidence="2 3">
    <name type="scientific">Oikopleura dioica</name>
    <name type="common">Tunicate</name>
    <dbReference type="NCBI Taxonomy" id="34765"/>
    <lineage>
        <taxon>Eukaryota</taxon>
        <taxon>Metazoa</taxon>
        <taxon>Chordata</taxon>
        <taxon>Tunicata</taxon>
        <taxon>Appendicularia</taxon>
        <taxon>Copelata</taxon>
        <taxon>Oikopleuridae</taxon>
        <taxon>Oikopleura</taxon>
    </lineage>
</organism>
<keyword evidence="3" id="KW-1185">Reference proteome</keyword>